<reference evidence="7 8" key="1">
    <citation type="submission" date="2019-02" db="EMBL/GenBank/DDBJ databases">
        <title>Deep-cultivation of Planctomycetes and their phenomic and genomic characterization uncovers novel biology.</title>
        <authorList>
            <person name="Wiegand S."/>
            <person name="Jogler M."/>
            <person name="Boedeker C."/>
            <person name="Pinto D."/>
            <person name="Vollmers J."/>
            <person name="Rivas-Marin E."/>
            <person name="Kohn T."/>
            <person name="Peeters S.H."/>
            <person name="Heuer A."/>
            <person name="Rast P."/>
            <person name="Oberbeckmann S."/>
            <person name="Bunk B."/>
            <person name="Jeske O."/>
            <person name="Meyerdierks A."/>
            <person name="Storesund J.E."/>
            <person name="Kallscheuer N."/>
            <person name="Luecker S."/>
            <person name="Lage O.M."/>
            <person name="Pohl T."/>
            <person name="Merkel B.J."/>
            <person name="Hornburger P."/>
            <person name="Mueller R.-W."/>
            <person name="Bruemmer F."/>
            <person name="Labrenz M."/>
            <person name="Spormann A.M."/>
            <person name="Op den Camp H."/>
            <person name="Overmann J."/>
            <person name="Amann R."/>
            <person name="Jetten M.S.M."/>
            <person name="Mascher T."/>
            <person name="Medema M.H."/>
            <person name="Devos D.P."/>
            <person name="Kaster A.-K."/>
            <person name="Ovreas L."/>
            <person name="Rohde M."/>
            <person name="Galperin M.Y."/>
            <person name="Jogler C."/>
        </authorList>
    </citation>
    <scope>NUCLEOTIDE SEQUENCE [LARGE SCALE GENOMIC DNA]</scope>
    <source>
        <strain evidence="7 8">Mal52</strain>
    </source>
</reference>
<evidence type="ECO:0000256" key="5">
    <source>
        <dbReference type="SAM" id="MobiDB-lite"/>
    </source>
</evidence>
<dbReference type="GO" id="GO:0004674">
    <property type="term" value="F:protein serine/threonine kinase activity"/>
    <property type="evidence" value="ECO:0007669"/>
    <property type="project" value="UniProtKB-EC"/>
</dbReference>
<dbReference type="Gene3D" id="1.10.510.10">
    <property type="entry name" value="Transferase(Phosphotransferase) domain 1"/>
    <property type="match status" value="1"/>
</dbReference>
<organism evidence="7 8">
    <name type="scientific">Symmachiella dynata</name>
    <dbReference type="NCBI Taxonomy" id="2527995"/>
    <lineage>
        <taxon>Bacteria</taxon>
        <taxon>Pseudomonadati</taxon>
        <taxon>Planctomycetota</taxon>
        <taxon>Planctomycetia</taxon>
        <taxon>Planctomycetales</taxon>
        <taxon>Planctomycetaceae</taxon>
        <taxon>Symmachiella</taxon>
    </lineage>
</organism>
<dbReference type="EC" id="2.7.11.1" evidence="7"/>
<dbReference type="PROSITE" id="PS00108">
    <property type="entry name" value="PROTEIN_KINASE_ST"/>
    <property type="match status" value="1"/>
</dbReference>
<dbReference type="PROSITE" id="PS50011">
    <property type="entry name" value="PROTEIN_KINASE_DOM"/>
    <property type="match status" value="1"/>
</dbReference>
<dbReference type="InterPro" id="IPR000719">
    <property type="entry name" value="Prot_kinase_dom"/>
</dbReference>
<dbReference type="SUPFAM" id="SSF56112">
    <property type="entry name" value="Protein kinase-like (PK-like)"/>
    <property type="match status" value="1"/>
</dbReference>
<dbReference type="AlphaFoldDB" id="A0A517ZXB5"/>
<dbReference type="Gene3D" id="3.30.200.20">
    <property type="entry name" value="Phosphorylase Kinase, domain 1"/>
    <property type="match status" value="1"/>
</dbReference>
<feature type="region of interest" description="Disordered" evidence="5">
    <location>
        <begin position="346"/>
        <end position="374"/>
    </location>
</feature>
<evidence type="ECO:0000313" key="8">
    <source>
        <dbReference type="Proteomes" id="UP000319383"/>
    </source>
</evidence>
<evidence type="ECO:0000256" key="1">
    <source>
        <dbReference type="ARBA" id="ARBA00022679"/>
    </source>
</evidence>
<evidence type="ECO:0000256" key="4">
    <source>
        <dbReference type="ARBA" id="ARBA00022840"/>
    </source>
</evidence>
<accession>A0A517ZXB5</accession>
<dbReference type="CDD" id="cd14014">
    <property type="entry name" value="STKc_PknB_like"/>
    <property type="match status" value="1"/>
</dbReference>
<proteinExistence type="predicted"/>
<keyword evidence="4" id="KW-0067">ATP-binding</keyword>
<dbReference type="SMART" id="SM00220">
    <property type="entry name" value="S_TKc"/>
    <property type="match status" value="1"/>
</dbReference>
<dbReference type="EMBL" id="CP036276">
    <property type="protein sequence ID" value="QDU47108.1"/>
    <property type="molecule type" value="Genomic_DNA"/>
</dbReference>
<dbReference type="KEGG" id="sdyn:Mal52_56360"/>
<sequence length="374" mass="41747">MLANYNAILERQKLDWVAQRPFLRRIGVGGQGVVYLSERSGVDGFSLPVALKIFSPEHFDETAKYEREMTRIAQVSSQVAGVQHDNLIAVHDFVAIDGLRLLEMEWVDGFDLQRLLKPGMMKHLKSRVSAERWRDINEVVVTRGLEKPRLRPAFAIAVFRGCLSALDALHRRGIVHSDIKPANIMLKRTGSVKIIDIGSAYDLRNRPETGRCTPAYAAPEVLQGTVGSPAADLAGLGYVLIEMLTGAQPFLGKKSLNAALKAKHTILDQLPQLLPPEELAFNELLIRMLRKLVHPDPEKRFKTAEDADLARHGAAEFQNVLVKGDLSSEYVAEIRHWMEEIELTDFPDRSQSAAESESESESIYLASTRFAADE</sequence>
<gene>
    <name evidence="7" type="primary">prkC_15</name>
    <name evidence="7" type="ORF">Mal52_56360</name>
</gene>
<evidence type="ECO:0000256" key="3">
    <source>
        <dbReference type="ARBA" id="ARBA00022777"/>
    </source>
</evidence>
<dbReference type="PANTHER" id="PTHR43289:SF6">
    <property type="entry name" value="SERINE_THREONINE-PROTEIN KINASE NEKL-3"/>
    <property type="match status" value="1"/>
</dbReference>
<keyword evidence="2" id="KW-0547">Nucleotide-binding</keyword>
<dbReference type="GO" id="GO:0005524">
    <property type="term" value="F:ATP binding"/>
    <property type="evidence" value="ECO:0007669"/>
    <property type="project" value="UniProtKB-KW"/>
</dbReference>
<keyword evidence="8" id="KW-1185">Reference proteome</keyword>
<evidence type="ECO:0000256" key="2">
    <source>
        <dbReference type="ARBA" id="ARBA00022741"/>
    </source>
</evidence>
<dbReference type="RefSeq" id="WP_197534485.1">
    <property type="nucleotide sequence ID" value="NZ_CP036276.1"/>
</dbReference>
<dbReference type="InterPro" id="IPR008271">
    <property type="entry name" value="Ser/Thr_kinase_AS"/>
</dbReference>
<dbReference type="InterPro" id="IPR011009">
    <property type="entry name" value="Kinase-like_dom_sf"/>
</dbReference>
<evidence type="ECO:0000313" key="7">
    <source>
        <dbReference type="EMBL" id="QDU47108.1"/>
    </source>
</evidence>
<evidence type="ECO:0000259" key="6">
    <source>
        <dbReference type="PROSITE" id="PS50011"/>
    </source>
</evidence>
<protein>
    <submittedName>
        <fullName evidence="7">Serine/threonine-protein kinase PrkC</fullName>
        <ecNumber evidence="7">2.7.11.1</ecNumber>
    </submittedName>
</protein>
<dbReference type="Pfam" id="PF00069">
    <property type="entry name" value="Pkinase"/>
    <property type="match status" value="1"/>
</dbReference>
<name>A0A517ZXB5_9PLAN</name>
<keyword evidence="3 7" id="KW-0418">Kinase</keyword>
<dbReference type="PANTHER" id="PTHR43289">
    <property type="entry name" value="MITOGEN-ACTIVATED PROTEIN KINASE KINASE KINASE 20-RELATED"/>
    <property type="match status" value="1"/>
</dbReference>
<dbReference type="Proteomes" id="UP000319383">
    <property type="component" value="Chromosome"/>
</dbReference>
<feature type="domain" description="Protein kinase" evidence="6">
    <location>
        <begin position="20"/>
        <end position="315"/>
    </location>
</feature>
<keyword evidence="1 7" id="KW-0808">Transferase</keyword>